<evidence type="ECO:0000256" key="9">
    <source>
        <dbReference type="ARBA" id="ARBA00022723"/>
    </source>
</evidence>
<evidence type="ECO:0000256" key="5">
    <source>
        <dbReference type="ARBA" id="ARBA00015018"/>
    </source>
</evidence>
<dbReference type="Gene3D" id="1.10.150.20">
    <property type="entry name" value="5' to 3' exonuclease, C-terminal subdomain"/>
    <property type="match status" value="1"/>
</dbReference>
<dbReference type="InterPro" id="IPR027292">
    <property type="entry name" value="TdT"/>
</dbReference>
<evidence type="ECO:0000256" key="12">
    <source>
        <dbReference type="ARBA" id="ARBA00037135"/>
    </source>
</evidence>
<dbReference type="AlphaFoldDB" id="A0A4W3JHB0"/>
<evidence type="ECO:0000313" key="18">
    <source>
        <dbReference type="Proteomes" id="UP000314986"/>
    </source>
</evidence>
<evidence type="ECO:0000256" key="11">
    <source>
        <dbReference type="ARBA" id="ARBA00023242"/>
    </source>
</evidence>
<proteinExistence type="inferred from homology"/>
<comment type="cofactor">
    <cofactor evidence="1 14 15">
        <name>Mg(2+)</name>
        <dbReference type="ChEBI" id="CHEBI:18420"/>
    </cofactor>
</comment>
<keyword evidence="10 14" id="KW-0460">Magnesium</keyword>
<dbReference type="SMART" id="SM00483">
    <property type="entry name" value="POLXc"/>
    <property type="match status" value="1"/>
</dbReference>
<dbReference type="STRING" id="7868.ENSCMIP00000042834"/>
<dbReference type="Proteomes" id="UP000314986">
    <property type="component" value="Unassembled WGS sequence"/>
</dbReference>
<dbReference type="PANTHER" id="PTHR11276">
    <property type="entry name" value="DNA POLYMERASE TYPE-X FAMILY MEMBER"/>
    <property type="match status" value="1"/>
</dbReference>
<dbReference type="FunFam" id="3.30.210.10:FF:000003">
    <property type="entry name" value="DNA nucleotidylexotransferase"/>
    <property type="match status" value="1"/>
</dbReference>
<evidence type="ECO:0000259" key="16">
    <source>
        <dbReference type="PROSITE" id="PS50172"/>
    </source>
</evidence>
<dbReference type="SMR" id="A0A4W3JHB0"/>
<dbReference type="InterPro" id="IPR036420">
    <property type="entry name" value="BRCT_dom_sf"/>
</dbReference>
<reference evidence="17" key="5">
    <citation type="submission" date="2025-09" db="UniProtKB">
        <authorList>
            <consortium name="Ensembl"/>
        </authorList>
    </citation>
    <scope>IDENTIFICATION</scope>
</reference>
<dbReference type="PROSITE" id="PS00522">
    <property type="entry name" value="DNA_POLYMERASE_X"/>
    <property type="match status" value="1"/>
</dbReference>
<dbReference type="PIRSF" id="PIRSF000817">
    <property type="entry name" value="DNA_NT"/>
    <property type="match status" value="1"/>
</dbReference>
<dbReference type="GO" id="GO:0006303">
    <property type="term" value="P:double-strand break repair via nonhomologous end joining"/>
    <property type="evidence" value="ECO:0007669"/>
    <property type="project" value="TreeGrafter"/>
</dbReference>
<dbReference type="SUPFAM" id="SSF81585">
    <property type="entry name" value="PsbU/PolX domain-like"/>
    <property type="match status" value="1"/>
</dbReference>
<dbReference type="InterPro" id="IPR022312">
    <property type="entry name" value="DNA_pol_X"/>
</dbReference>
<dbReference type="PROSITE" id="PS50172">
    <property type="entry name" value="BRCT"/>
    <property type="match status" value="1"/>
</dbReference>
<feature type="binding site" evidence="15">
    <location>
        <position position="331"/>
    </location>
    <ligand>
        <name>Mg(2+)</name>
        <dbReference type="ChEBI" id="CHEBI:18420"/>
    </ligand>
</feature>
<dbReference type="Gene3D" id="1.10.150.110">
    <property type="entry name" value="DNA polymerase beta, N-terminal domain-like"/>
    <property type="match status" value="1"/>
</dbReference>
<dbReference type="SMART" id="SM00292">
    <property type="entry name" value="BRCT"/>
    <property type="match status" value="1"/>
</dbReference>
<dbReference type="InterPro" id="IPR019843">
    <property type="entry name" value="DNA_pol-X_BS"/>
</dbReference>
<keyword evidence="8 14" id="KW-0548">Nucleotidyltransferase</keyword>
<keyword evidence="18" id="KW-1185">Reference proteome</keyword>
<evidence type="ECO:0000256" key="1">
    <source>
        <dbReference type="ARBA" id="ARBA00001946"/>
    </source>
</evidence>
<keyword evidence="7 14" id="KW-0808">Transferase</keyword>
<dbReference type="PANTHER" id="PTHR11276:SF21">
    <property type="entry name" value="DNA NUCLEOTIDYLEXOTRANSFERASE"/>
    <property type="match status" value="1"/>
</dbReference>
<protein>
    <recommendedName>
        <fullName evidence="5 14">DNA nucleotidylexotransferase</fullName>
        <ecNumber evidence="4 14">2.7.7.31</ecNumber>
    </recommendedName>
</protein>
<dbReference type="InterPro" id="IPR001357">
    <property type="entry name" value="BRCT_dom"/>
</dbReference>
<dbReference type="GO" id="GO:0003912">
    <property type="term" value="F:DNA nucleotidylexotransferase activity"/>
    <property type="evidence" value="ECO:0007669"/>
    <property type="project" value="UniProtKB-KW"/>
</dbReference>
<dbReference type="OMA" id="PKVINLW"/>
<dbReference type="InParanoid" id="A0A4W3JHB0"/>
<keyword evidence="11 14" id="KW-0539">Nucleus</keyword>
<dbReference type="GO" id="GO:0005634">
    <property type="term" value="C:nucleus"/>
    <property type="evidence" value="ECO:0007669"/>
    <property type="project" value="UniProtKB-SubCell"/>
</dbReference>
<dbReference type="PRINTS" id="PR00871">
    <property type="entry name" value="DNAPOLXTDT"/>
</dbReference>
<dbReference type="GO" id="GO:0003887">
    <property type="term" value="F:DNA-directed DNA polymerase activity"/>
    <property type="evidence" value="ECO:0007669"/>
    <property type="project" value="UniProtKB-UniRule"/>
</dbReference>
<reference evidence="18" key="3">
    <citation type="journal article" date="2014" name="Nature">
        <title>Elephant shark genome provides unique insights into gnathostome evolution.</title>
        <authorList>
            <consortium name="International Elephant Shark Genome Sequencing Consortium"/>
            <person name="Venkatesh B."/>
            <person name="Lee A.P."/>
            <person name="Ravi V."/>
            <person name="Maurya A.K."/>
            <person name="Lian M.M."/>
            <person name="Swann J.B."/>
            <person name="Ohta Y."/>
            <person name="Flajnik M.F."/>
            <person name="Sutoh Y."/>
            <person name="Kasahara M."/>
            <person name="Hoon S."/>
            <person name="Gangu V."/>
            <person name="Roy S.W."/>
            <person name="Irimia M."/>
            <person name="Korzh V."/>
            <person name="Kondrychyn I."/>
            <person name="Lim Z.W."/>
            <person name="Tay B.H."/>
            <person name="Tohari S."/>
            <person name="Kong K.W."/>
            <person name="Ho S."/>
            <person name="Lorente-Galdos B."/>
            <person name="Quilez J."/>
            <person name="Marques-Bonet T."/>
            <person name="Raney B.J."/>
            <person name="Ingham P.W."/>
            <person name="Tay A."/>
            <person name="Hillier L.W."/>
            <person name="Minx P."/>
            <person name="Boehm T."/>
            <person name="Wilson R.K."/>
            <person name="Brenner S."/>
            <person name="Warren W.C."/>
        </authorList>
    </citation>
    <scope>NUCLEOTIDE SEQUENCE [LARGE SCALE GENOMIC DNA]</scope>
</reference>
<accession>A0A4W3JHB0</accession>
<feature type="binding site" evidence="15">
    <location>
        <position position="437"/>
    </location>
    <ligand>
        <name>Mg(2+)</name>
        <dbReference type="ChEBI" id="CHEBI:18420"/>
    </ligand>
</feature>
<evidence type="ECO:0000256" key="14">
    <source>
        <dbReference type="PIRNR" id="PIRNR000817"/>
    </source>
</evidence>
<comment type="similarity">
    <text evidence="3 14">Belongs to the DNA polymerase type-X family.</text>
</comment>
<dbReference type="InterPro" id="IPR002054">
    <property type="entry name" value="DNA-dir_DNA_pol_X"/>
</dbReference>
<dbReference type="InterPro" id="IPR018944">
    <property type="entry name" value="DNA_pol_lambd_fingers_domain"/>
</dbReference>
<evidence type="ECO:0000256" key="4">
    <source>
        <dbReference type="ARBA" id="ARBA00012435"/>
    </source>
</evidence>
<dbReference type="SUPFAM" id="SSF52113">
    <property type="entry name" value="BRCT domain"/>
    <property type="match status" value="1"/>
</dbReference>
<comment type="subcellular location">
    <subcellularLocation>
        <location evidence="2 14">Nucleus</location>
    </subcellularLocation>
</comment>
<dbReference type="Pfam" id="PF14792">
    <property type="entry name" value="DNA_pol_B_palm"/>
    <property type="match status" value="1"/>
</dbReference>
<comment type="catalytic activity">
    <reaction evidence="13 14">
        <text>DNA(n) + a 2'-deoxyribonucleoside 5'-triphosphate = DNA(n+1) + diphosphate</text>
        <dbReference type="Rhea" id="RHEA:22508"/>
        <dbReference type="Rhea" id="RHEA-COMP:17339"/>
        <dbReference type="Rhea" id="RHEA-COMP:17340"/>
        <dbReference type="ChEBI" id="CHEBI:33019"/>
        <dbReference type="ChEBI" id="CHEBI:61560"/>
        <dbReference type="ChEBI" id="CHEBI:173112"/>
        <dbReference type="EC" id="2.7.7.31"/>
    </reaction>
</comment>
<sequence>MASTDRLGGTGILPKMKRKKVADSCSHDEYKIKFQGLNIFIVERKMGSTRRTFLMDLARKKGFRVNDKLSDAVTHIVAENNSWNEIWDWLQIHKLSNTNTLEMLDISWFTDSMGAGKPTQTTCPEQSDPVPVSKVAAISQYACQRRTTLNNKNKIFTDALEILAENCEFNENERSYVVFARATSVLKSLPYAISSMTMLEGLPNMEVQPRAIIEEILEDGKSSTVESLLCDERYKATKLFTSIFGVGLKTADRWYRLGFRTLEEVQAAKDLKFTKMQKAGLMYCEDISSFVNKAEAHAVGQIIEKFVHKCVPNATVTLTGGFRRGKEIGHDVDFLITCPEEGKEEGILHKAVHSLPQGLLLYYDIIESTMEKNKIPSKQYDVMDKFQKCFMILKLNNTLVQNSDLNLHSESGIKLAYETAEPERQIESKDWKAIRVDLVIVPIQQYAYALLGWSGSRHFERDLRRFSYHEKRMNLDNHVLYDKTKKVFLTAKTEEEIFAHLGLEYIEPWERNA</sequence>
<evidence type="ECO:0000313" key="17">
    <source>
        <dbReference type="Ensembl" id="ENSCMIP00000042834.1"/>
    </source>
</evidence>
<dbReference type="FunFam" id="1.10.150.20:FF:000010">
    <property type="entry name" value="DNA polymerase lambda"/>
    <property type="match status" value="1"/>
</dbReference>
<dbReference type="Pfam" id="PF00533">
    <property type="entry name" value="BRCT"/>
    <property type="match status" value="1"/>
</dbReference>
<evidence type="ECO:0000256" key="2">
    <source>
        <dbReference type="ARBA" id="ARBA00004123"/>
    </source>
</evidence>
<reference evidence="17" key="4">
    <citation type="submission" date="2025-08" db="UniProtKB">
        <authorList>
            <consortium name="Ensembl"/>
        </authorList>
    </citation>
    <scope>IDENTIFICATION</scope>
</reference>
<name>A0A4W3JHB0_CALMI</name>
<dbReference type="SUPFAM" id="SSF47802">
    <property type="entry name" value="DNA polymerase beta, N-terminal domain-like"/>
    <property type="match status" value="1"/>
</dbReference>
<dbReference type="GO" id="GO:0046872">
    <property type="term" value="F:metal ion binding"/>
    <property type="evidence" value="ECO:0007669"/>
    <property type="project" value="UniProtKB-UniRule"/>
</dbReference>
<evidence type="ECO:0000256" key="3">
    <source>
        <dbReference type="ARBA" id="ARBA00008323"/>
    </source>
</evidence>
<dbReference type="PIRSF" id="PIRSF501175">
    <property type="entry name" value="TDT"/>
    <property type="match status" value="1"/>
</dbReference>
<evidence type="ECO:0000256" key="15">
    <source>
        <dbReference type="PIRSR" id="PIRSR000817-1"/>
    </source>
</evidence>
<evidence type="ECO:0000256" key="8">
    <source>
        <dbReference type="ARBA" id="ARBA00022695"/>
    </source>
</evidence>
<evidence type="ECO:0000256" key="7">
    <source>
        <dbReference type="ARBA" id="ARBA00022679"/>
    </source>
</evidence>
<dbReference type="InterPro" id="IPR028207">
    <property type="entry name" value="DNA_pol_B_palm_palm"/>
</dbReference>
<dbReference type="GO" id="GO:0006304">
    <property type="term" value="P:DNA modification"/>
    <property type="evidence" value="ECO:0007669"/>
    <property type="project" value="UniProtKB-KW"/>
</dbReference>
<dbReference type="Pfam" id="PF14791">
    <property type="entry name" value="DNA_pol_B_thumb"/>
    <property type="match status" value="1"/>
</dbReference>
<dbReference type="CDD" id="cd17713">
    <property type="entry name" value="BRCT_polymerase_mu_like"/>
    <property type="match status" value="1"/>
</dbReference>
<reference evidence="18" key="2">
    <citation type="journal article" date="2007" name="PLoS Biol.">
        <title>Survey sequencing and comparative analysis of the elephant shark (Callorhinchus milii) genome.</title>
        <authorList>
            <person name="Venkatesh B."/>
            <person name="Kirkness E.F."/>
            <person name="Loh Y.H."/>
            <person name="Halpern A.L."/>
            <person name="Lee A.P."/>
            <person name="Johnson J."/>
            <person name="Dandona N."/>
            <person name="Viswanathan L.D."/>
            <person name="Tay A."/>
            <person name="Venter J.C."/>
            <person name="Strausberg R.L."/>
            <person name="Brenner S."/>
        </authorList>
    </citation>
    <scope>NUCLEOTIDE SEQUENCE [LARGE SCALE GENOMIC DNA]</scope>
</reference>
<dbReference type="InterPro" id="IPR037160">
    <property type="entry name" value="DNA_Pol_thumb_sf"/>
</dbReference>
<dbReference type="GO" id="GO:0003677">
    <property type="term" value="F:DNA binding"/>
    <property type="evidence" value="ECO:0007669"/>
    <property type="project" value="UniProtKB-UniRule"/>
</dbReference>
<dbReference type="Gene3D" id="3.30.460.10">
    <property type="entry name" value="Beta Polymerase, domain 2"/>
    <property type="match status" value="1"/>
</dbReference>
<organism evidence="17 18">
    <name type="scientific">Callorhinchus milii</name>
    <name type="common">Ghost shark</name>
    <dbReference type="NCBI Taxonomy" id="7868"/>
    <lineage>
        <taxon>Eukaryota</taxon>
        <taxon>Metazoa</taxon>
        <taxon>Chordata</taxon>
        <taxon>Craniata</taxon>
        <taxon>Vertebrata</taxon>
        <taxon>Chondrichthyes</taxon>
        <taxon>Holocephali</taxon>
        <taxon>Chimaeriformes</taxon>
        <taxon>Callorhinchidae</taxon>
        <taxon>Callorhinchus</taxon>
    </lineage>
</organism>
<dbReference type="Pfam" id="PF10391">
    <property type="entry name" value="DNA_pol_lambd_f"/>
    <property type="match status" value="1"/>
</dbReference>
<feature type="domain" description="BRCT" evidence="16">
    <location>
        <begin position="29"/>
        <end position="117"/>
    </location>
</feature>
<dbReference type="FunCoup" id="A0A4W3JHB0">
    <property type="interactions" value="6"/>
</dbReference>
<dbReference type="EC" id="2.7.7.31" evidence="4 14"/>
<dbReference type="InterPro" id="IPR029398">
    <property type="entry name" value="PolB_thumb"/>
</dbReference>
<dbReference type="Ensembl" id="ENSCMIT00000043454.1">
    <property type="protein sequence ID" value="ENSCMIP00000042834.1"/>
    <property type="gene ID" value="ENSCMIG00000017805.1"/>
</dbReference>
<evidence type="ECO:0000256" key="13">
    <source>
        <dbReference type="ARBA" id="ARBA00048976"/>
    </source>
</evidence>
<feature type="binding site" evidence="15">
    <location>
        <position position="333"/>
    </location>
    <ligand>
        <name>Mg(2+)</name>
        <dbReference type="ChEBI" id="CHEBI:18420"/>
    </ligand>
</feature>
<dbReference type="FunFam" id="1.10.150.110:FF:000003">
    <property type="entry name" value="DNA polymerase mu"/>
    <property type="match status" value="1"/>
</dbReference>
<dbReference type="Gene3D" id="3.40.50.10190">
    <property type="entry name" value="BRCT domain"/>
    <property type="match status" value="1"/>
</dbReference>
<reference evidence="18" key="1">
    <citation type="journal article" date="2006" name="Science">
        <title>Ancient noncoding elements conserved in the human genome.</title>
        <authorList>
            <person name="Venkatesh B."/>
            <person name="Kirkness E.F."/>
            <person name="Loh Y.H."/>
            <person name="Halpern A.L."/>
            <person name="Lee A.P."/>
            <person name="Johnson J."/>
            <person name="Dandona N."/>
            <person name="Viswanathan L.D."/>
            <person name="Tay A."/>
            <person name="Venter J.C."/>
            <person name="Strausberg R.L."/>
            <person name="Brenner S."/>
        </authorList>
    </citation>
    <scope>NUCLEOTIDE SEQUENCE [LARGE SCALE GENOMIC DNA]</scope>
</reference>
<evidence type="ECO:0000256" key="10">
    <source>
        <dbReference type="ARBA" id="ARBA00022842"/>
    </source>
</evidence>
<dbReference type="InterPro" id="IPR001726">
    <property type="entry name" value="TdT/Mu"/>
</dbReference>
<keyword evidence="9 14" id="KW-0479">Metal-binding</keyword>
<dbReference type="GeneTree" id="ENSGT00940000158584"/>
<dbReference type="Gene3D" id="3.30.210.10">
    <property type="entry name" value="DNA polymerase, thumb domain"/>
    <property type="match status" value="1"/>
</dbReference>
<keyword evidence="6" id="KW-0780">Terminal addition</keyword>
<dbReference type="InterPro" id="IPR027421">
    <property type="entry name" value="DNA_pol_lamdba_lyase_dom_sf"/>
</dbReference>
<evidence type="ECO:0000256" key="6">
    <source>
        <dbReference type="ARBA" id="ARBA00022639"/>
    </source>
</evidence>
<dbReference type="CDD" id="cd00141">
    <property type="entry name" value="NT_POLXc"/>
    <property type="match status" value="1"/>
</dbReference>
<dbReference type="InterPro" id="IPR043519">
    <property type="entry name" value="NT_sf"/>
</dbReference>
<comment type="function">
    <text evidence="12">Template-independent DNA polymerase which catalyzes the random addition of deoxynucleoside 5'-triphosphate to the 3'-end of a DNA initiator. One of the in vivo functions of this enzyme is the addition of nucleotides at the junction (N region) of rearranged Ig heavy chain and T-cell receptor gene segments during the maturation of B- and T-cells.</text>
</comment>
<dbReference type="PRINTS" id="PR00869">
    <property type="entry name" value="DNAPOLX"/>
</dbReference>
<dbReference type="FunFam" id="3.40.50.10190:FF:000035">
    <property type="entry name" value="DNA-directed DNA/RNA polymerase mu"/>
    <property type="match status" value="1"/>
</dbReference>
<dbReference type="SUPFAM" id="SSF81301">
    <property type="entry name" value="Nucleotidyltransferase"/>
    <property type="match status" value="1"/>
</dbReference>